<dbReference type="CDD" id="cd18809">
    <property type="entry name" value="SF1_C_RecD"/>
    <property type="match status" value="1"/>
</dbReference>
<sequence>MAFQLSQQQGNAVKKIKDWFKNSSAIKRVFVLAGFAGTGKSTILPDILNDLGISVGEVAFCAPTGKAAKVMGEKLRAQGIKAYPTTIHSLIYTPKPQKAEFLERELAGLQEHYVNVKAGNAALGEFSSLRELEKKIDIITKDLDRAYTITDLHFNLNPDSKLVSENKKLIIVDEASMCGKQMAGDLLDFDIPVLAIGDPGQLPPVGDEPGFLDDSPDFFLTEVHRQAAENPIIHLATLVRKGERGDYGDYGGGVMIVRPKDDRFSLDLDRDAQIIVGTNRNRWRLTSRIRKTGGYLDTAPMTGEPLIMCKNSKQYPDLVNGTQIYSADDHGMMDDGAARYLLKAYDEEGNLKPMYVVQALFEQHIKRDPTYATASKSAVYQAKLKDNHVDFGWAITCHKSQGSQWDEVIVHDESHVFRESADQWLYTAITRAAERLIIVAPD</sequence>
<dbReference type="InterPro" id="IPR050534">
    <property type="entry name" value="Coronavir_polyprotein_1ab"/>
</dbReference>
<dbReference type="InterPro" id="IPR027417">
    <property type="entry name" value="P-loop_NTPase"/>
</dbReference>
<dbReference type="PANTHER" id="PTHR43788:SF6">
    <property type="entry name" value="DNA HELICASE B"/>
    <property type="match status" value="1"/>
</dbReference>
<dbReference type="Pfam" id="PF13538">
    <property type="entry name" value="UvrD_C_2"/>
    <property type="match status" value="1"/>
</dbReference>
<evidence type="ECO:0000256" key="2">
    <source>
        <dbReference type="ARBA" id="ARBA00022840"/>
    </source>
</evidence>
<gene>
    <name evidence="4" type="primary">recD2</name>
    <name evidence="4" type="ORF">LAV_00045</name>
</gene>
<dbReference type="KEGG" id="vg:40076583"/>
<evidence type="ECO:0000313" key="4">
    <source>
        <dbReference type="EMBL" id="ARK07445.1"/>
    </source>
</evidence>
<feature type="domain" description="UvrD-like helicase C-terminal" evidence="3">
    <location>
        <begin position="392"/>
        <end position="439"/>
    </location>
</feature>
<evidence type="ECO:0000256" key="1">
    <source>
        <dbReference type="ARBA" id="ARBA00022741"/>
    </source>
</evidence>
<protein>
    <submittedName>
        <fullName evidence="4">ATP-dependent RecD-like DNA helicase</fullName>
    </submittedName>
</protein>
<name>A0A1W6DX18_9CAUD</name>
<dbReference type="InterPro" id="IPR027785">
    <property type="entry name" value="UvrD-like_helicase_C"/>
</dbReference>
<dbReference type="Pfam" id="PF13604">
    <property type="entry name" value="AAA_30"/>
    <property type="match status" value="1"/>
</dbReference>
<evidence type="ECO:0000313" key="5">
    <source>
        <dbReference type="Proteomes" id="UP000223906"/>
    </source>
</evidence>
<dbReference type="RefSeq" id="YP_009600774.1">
    <property type="nucleotide sequence ID" value="NC_041927.1"/>
</dbReference>
<keyword evidence="5" id="KW-1185">Reference proteome</keyword>
<proteinExistence type="predicted"/>
<keyword evidence="1" id="KW-0547">Nucleotide-binding</keyword>
<keyword evidence="4" id="KW-0347">Helicase</keyword>
<keyword evidence="4" id="KW-0378">Hydrolase</keyword>
<dbReference type="OrthoDB" id="5394at10239"/>
<reference evidence="4 5" key="1">
    <citation type="submission" date="2017-02" db="EMBL/GenBank/DDBJ databases">
        <title>The first characterized phage against a member of the ecologically important #sphingomonads reveals high dissimilarity against all other known phages.</title>
        <authorList>
            <person name="Nielsen T.K."/>
            <person name="Carstens A.B."/>
            <person name="Kot W."/>
            <person name="Lametsch R."/>
            <person name="Neve H."/>
            <person name="Hansen L.H."/>
        </authorList>
    </citation>
    <scope>NUCLEOTIDE SEQUENCE [LARGE SCALE GENOMIC DNA]</scope>
</reference>
<dbReference type="Gene3D" id="3.40.50.300">
    <property type="entry name" value="P-loop containing nucleotide triphosphate hydrolases"/>
    <property type="match status" value="2"/>
</dbReference>
<dbReference type="GO" id="GO:0003678">
    <property type="term" value="F:DNA helicase activity"/>
    <property type="evidence" value="ECO:0007669"/>
    <property type="project" value="UniProtKB-ARBA"/>
</dbReference>
<dbReference type="EMBL" id="KY629563">
    <property type="protein sequence ID" value="ARK07445.1"/>
    <property type="molecule type" value="Genomic_DNA"/>
</dbReference>
<evidence type="ECO:0000259" key="3">
    <source>
        <dbReference type="Pfam" id="PF13538"/>
    </source>
</evidence>
<organism evidence="4 5">
    <name type="scientific">Sphingobium phage Lacusarx</name>
    <dbReference type="NCBI Taxonomy" id="1980139"/>
    <lineage>
        <taxon>Viruses</taxon>
        <taxon>Duplodnaviria</taxon>
        <taxon>Heunggongvirae</taxon>
        <taxon>Uroviricota</taxon>
        <taxon>Caudoviricetes</taxon>
        <taxon>Lacusarxvirus</taxon>
        <taxon>Lacusarxvirus lacusarx</taxon>
    </lineage>
</organism>
<keyword evidence="2" id="KW-0067">ATP-binding</keyword>
<dbReference type="GO" id="GO:0005524">
    <property type="term" value="F:ATP binding"/>
    <property type="evidence" value="ECO:0007669"/>
    <property type="project" value="UniProtKB-KW"/>
</dbReference>
<dbReference type="SUPFAM" id="SSF52540">
    <property type="entry name" value="P-loop containing nucleoside triphosphate hydrolases"/>
    <property type="match status" value="1"/>
</dbReference>
<dbReference type="GeneID" id="40076583"/>
<accession>A0A1W6DX18</accession>
<dbReference type="Proteomes" id="UP000223906">
    <property type="component" value="Segment"/>
</dbReference>
<dbReference type="PANTHER" id="PTHR43788">
    <property type="entry name" value="DNA2/NAM7 HELICASE FAMILY MEMBER"/>
    <property type="match status" value="1"/>
</dbReference>